<evidence type="ECO:0000259" key="1">
    <source>
        <dbReference type="Pfam" id="PF22924"/>
    </source>
</evidence>
<dbReference type="InterPro" id="IPR009100">
    <property type="entry name" value="AcylCoA_DH/oxidase_NM_dom_sf"/>
</dbReference>
<evidence type="ECO:0000313" key="2">
    <source>
        <dbReference type="EMBL" id="THH30442.1"/>
    </source>
</evidence>
<dbReference type="AlphaFoldDB" id="A0A4S4MVS3"/>
<dbReference type="GO" id="GO:0033540">
    <property type="term" value="P:fatty acid beta-oxidation using acyl-CoA oxidase"/>
    <property type="evidence" value="ECO:0007669"/>
    <property type="project" value="TreeGrafter"/>
</dbReference>
<comment type="caution">
    <text evidence="2">The sequence shown here is derived from an EMBL/GenBank/DDBJ whole genome shotgun (WGS) entry which is preliminary data.</text>
</comment>
<dbReference type="GO" id="GO:0055088">
    <property type="term" value="P:lipid homeostasis"/>
    <property type="evidence" value="ECO:0007669"/>
    <property type="project" value="TreeGrafter"/>
</dbReference>
<dbReference type="Pfam" id="PF22924">
    <property type="entry name" value="ACOX_C_alpha1"/>
    <property type="match status" value="1"/>
</dbReference>
<gene>
    <name evidence="2" type="ORF">EUX98_g3746</name>
</gene>
<dbReference type="Gene3D" id="1.20.140.10">
    <property type="entry name" value="Butyryl-CoA Dehydrogenase, subunit A, domain 3"/>
    <property type="match status" value="1"/>
</dbReference>
<protein>
    <recommendedName>
        <fullName evidence="1">Acyl-CoA oxidase C-alpha1 domain-containing protein</fullName>
    </recommendedName>
</protein>
<dbReference type="GO" id="GO:0005777">
    <property type="term" value="C:peroxisome"/>
    <property type="evidence" value="ECO:0007669"/>
    <property type="project" value="InterPro"/>
</dbReference>
<dbReference type="GO" id="GO:0003997">
    <property type="term" value="F:acyl-CoA oxidase activity"/>
    <property type="evidence" value="ECO:0007669"/>
    <property type="project" value="InterPro"/>
</dbReference>
<dbReference type="PANTHER" id="PTHR10909:SF382">
    <property type="entry name" value="ACYL-COENZYME A OXIDASE"/>
    <property type="match status" value="1"/>
</dbReference>
<dbReference type="SUPFAM" id="SSF47203">
    <property type="entry name" value="Acyl-CoA dehydrogenase C-terminal domain-like"/>
    <property type="match status" value="1"/>
</dbReference>
<name>A0A4S4MVS3_9APHY</name>
<dbReference type="OrthoDB" id="538336at2759"/>
<feature type="domain" description="Acyl-CoA oxidase C-alpha1" evidence="1">
    <location>
        <begin position="265"/>
        <end position="393"/>
    </location>
</feature>
<dbReference type="GO" id="GO:0005504">
    <property type="term" value="F:fatty acid binding"/>
    <property type="evidence" value="ECO:0007669"/>
    <property type="project" value="TreeGrafter"/>
</dbReference>
<proteinExistence type="predicted"/>
<dbReference type="EMBL" id="SGPM01000081">
    <property type="protein sequence ID" value="THH30442.1"/>
    <property type="molecule type" value="Genomic_DNA"/>
</dbReference>
<dbReference type="Gene3D" id="2.40.110.10">
    <property type="entry name" value="Butyryl-CoA Dehydrogenase, subunit A, domain 2"/>
    <property type="match status" value="1"/>
</dbReference>
<accession>A0A4S4MVS3</accession>
<sequence length="560" mass="61826">MASSSSFHASLPALQMRPFTTPTLPLPNYDRAILSYQRAEAASLPYEMTMDDLLRLSDKFWDFHRDPIISVDGGAFTIMTIQYNLCAGTIARYAVQQPDMLPLVEDLLRFRKHGQFLMTEVGHGIDMANIETSATLLPNGEFVLHTPTPQAAKCMPPTLPAGRPCIAVVFARLIVDGEDRGIRPFVVALNDGHQMCIGVTARLFPERGGASPVNHSMTYFNNVRLPSNSLLGSLEKPASAKANMVQATWRIAVGSMALGCLAIPMMQTYATIGAMYSLRRHVGPPESRIPIMHFRTQQIPILTATAQVYVMEAFARWATRIFRDTSLDTRVRHGIAAVLKAIMVQHSQASAIAISDRCGAQGLFAHNQITSTYGVMRGIAIAEGDILALSIRLVSELLQGRYKLPAPRDASSLLARHEAGLFDDKRAVMASAKHHRGDETNRLVLPYCVSMVESIGHRMAYEAAVSEGVQPELIDLYVASVVKLDPAWYVENAQLGRQAQQEIETIALDAVLPHLGSLIRDMQMESYITAPIVSDDRWDQFMRTLQVFEGNAETAFGYRI</sequence>
<evidence type="ECO:0000313" key="3">
    <source>
        <dbReference type="Proteomes" id="UP000308730"/>
    </source>
</evidence>
<reference evidence="2 3" key="1">
    <citation type="submission" date="2019-02" db="EMBL/GenBank/DDBJ databases">
        <title>Genome sequencing of the rare red list fungi Antrodiella citrinella (Flaviporus citrinellus).</title>
        <authorList>
            <person name="Buettner E."/>
            <person name="Kellner H."/>
        </authorList>
    </citation>
    <scope>NUCLEOTIDE SEQUENCE [LARGE SCALE GENOMIC DNA]</scope>
    <source>
        <strain evidence="2 3">DSM 108506</strain>
    </source>
</reference>
<dbReference type="InterPro" id="IPR046373">
    <property type="entry name" value="Acyl-CoA_Oxase/DH_mid-dom_sf"/>
</dbReference>
<organism evidence="2 3">
    <name type="scientific">Antrodiella citrinella</name>
    <dbReference type="NCBI Taxonomy" id="2447956"/>
    <lineage>
        <taxon>Eukaryota</taxon>
        <taxon>Fungi</taxon>
        <taxon>Dikarya</taxon>
        <taxon>Basidiomycota</taxon>
        <taxon>Agaricomycotina</taxon>
        <taxon>Agaricomycetes</taxon>
        <taxon>Polyporales</taxon>
        <taxon>Steccherinaceae</taxon>
        <taxon>Antrodiella</taxon>
    </lineage>
</organism>
<dbReference type="Proteomes" id="UP000308730">
    <property type="component" value="Unassembled WGS sequence"/>
</dbReference>
<dbReference type="InterPro" id="IPR036250">
    <property type="entry name" value="AcylCo_DH-like_C"/>
</dbReference>
<keyword evidence="3" id="KW-1185">Reference proteome</keyword>
<dbReference type="SUPFAM" id="SSF56645">
    <property type="entry name" value="Acyl-CoA dehydrogenase NM domain-like"/>
    <property type="match status" value="1"/>
</dbReference>
<dbReference type="PANTHER" id="PTHR10909">
    <property type="entry name" value="ELECTRON TRANSPORT OXIDOREDUCTASE"/>
    <property type="match status" value="1"/>
</dbReference>
<dbReference type="InterPro" id="IPR012258">
    <property type="entry name" value="Acyl-CoA_oxidase"/>
</dbReference>
<dbReference type="InterPro" id="IPR055060">
    <property type="entry name" value="ACOX_C_alpha1"/>
</dbReference>
<dbReference type="GO" id="GO:0071949">
    <property type="term" value="F:FAD binding"/>
    <property type="evidence" value="ECO:0007669"/>
    <property type="project" value="InterPro"/>
</dbReference>